<evidence type="ECO:0000313" key="1">
    <source>
        <dbReference type="EMBL" id="VUX56197.1"/>
    </source>
</evidence>
<gene>
    <name evidence="1" type="ORF">JTBM06_V1_390001</name>
</gene>
<proteinExistence type="predicted"/>
<dbReference type="AlphaFoldDB" id="A0A7D9D522"/>
<protein>
    <submittedName>
        <fullName evidence="1">Uncharacterized protein</fullName>
    </submittedName>
</protein>
<name>A0A7D9D522_9GAMM</name>
<accession>A0A7D9D522</accession>
<reference evidence="1" key="1">
    <citation type="submission" date="2019-07" db="EMBL/GenBank/DDBJ databases">
        <authorList>
            <person name="Weber M."/>
            <person name="Kostadinov I."/>
            <person name="Kostadinov D I."/>
        </authorList>
    </citation>
    <scope>NUCLEOTIDE SEQUENCE</scope>
    <source>
        <strain evidence="1">Gfbio:sag-sample-m06:053724c1-46a9-4a36-b237-ea2bf867836b</strain>
    </source>
</reference>
<sequence>MTGIVDAVDYANGNAIVSGMMVDYNALLAVGSAPSVGDQVSVTGRHYGDLGVLVADPQSSL</sequence>
<dbReference type="EMBL" id="LR633967">
    <property type="protein sequence ID" value="VUX56197.1"/>
    <property type="molecule type" value="Genomic_DNA"/>
</dbReference>
<organism evidence="1">
    <name type="scientific">uncultured Woeseiaceae bacterium</name>
    <dbReference type="NCBI Taxonomy" id="1983305"/>
    <lineage>
        <taxon>Bacteria</taxon>
        <taxon>Pseudomonadati</taxon>
        <taxon>Pseudomonadota</taxon>
        <taxon>Gammaproteobacteria</taxon>
        <taxon>Woeseiales</taxon>
        <taxon>Woeseiaceae</taxon>
        <taxon>environmental samples</taxon>
    </lineage>
</organism>